<sequence>MSHKLNIENVSKQYAGTYALAPTNLTVSDGEFITIVGPSGCGKSTLFNIISGVLNPTEGDVLIDEKDVTNAPGHVGYMMQKDLLLPWKSTFENILLGISLTRKASKEEQERAATLAERYGLGTFLNNFPHTMSGGMRQRAAFLRTLMFNKDVLLLDEPFGALDSQTRFSMQQWLLDVWSEQRRTILFITHDVEEAVFLADRVVVMSPRPGRIEEIIPIEIERPRERGILTSEAFIAYKRQILDLIYTDPDRSDHE</sequence>
<dbReference type="PANTHER" id="PTHR42788">
    <property type="entry name" value="TAURINE IMPORT ATP-BINDING PROTEIN-RELATED"/>
    <property type="match status" value="1"/>
</dbReference>
<keyword evidence="1" id="KW-0813">Transport</keyword>
<dbReference type="InterPro" id="IPR050166">
    <property type="entry name" value="ABC_transporter_ATP-bind"/>
</dbReference>
<dbReference type="PROSITE" id="PS00211">
    <property type="entry name" value="ABC_TRANSPORTER_1"/>
    <property type="match status" value="1"/>
</dbReference>
<dbReference type="OrthoDB" id="8773773at2"/>
<accession>A0A087CG54</accession>
<dbReference type="RefSeq" id="WP_033495077.1">
    <property type="nucleotide sequence ID" value="NZ_BAABVZ010000005.1"/>
</dbReference>
<dbReference type="SUPFAM" id="SSF52540">
    <property type="entry name" value="P-loop containing nucleoside triphosphate hydrolases"/>
    <property type="match status" value="1"/>
</dbReference>
<dbReference type="PANTHER" id="PTHR42788:SF2">
    <property type="entry name" value="ABC TRANSPORTER ATP-BINDING PROTEIN"/>
    <property type="match status" value="1"/>
</dbReference>
<dbReference type="InterPro" id="IPR003593">
    <property type="entry name" value="AAA+_ATPase"/>
</dbReference>
<gene>
    <name evidence="5" type="ORF">BPSY_1104</name>
</gene>
<dbReference type="InterPro" id="IPR017871">
    <property type="entry name" value="ABC_transporter-like_CS"/>
</dbReference>
<proteinExistence type="predicted"/>
<dbReference type="EC" id="3.6.3.36" evidence="5"/>
<dbReference type="STRING" id="218140.BPSY_1104"/>
<evidence type="ECO:0000256" key="1">
    <source>
        <dbReference type="ARBA" id="ARBA00022448"/>
    </source>
</evidence>
<dbReference type="GO" id="GO:0016887">
    <property type="term" value="F:ATP hydrolysis activity"/>
    <property type="evidence" value="ECO:0007669"/>
    <property type="project" value="InterPro"/>
</dbReference>
<keyword evidence="2" id="KW-0547">Nucleotide-binding</keyword>
<dbReference type="Gene3D" id="3.40.50.300">
    <property type="entry name" value="P-loop containing nucleotide triphosphate hydrolases"/>
    <property type="match status" value="1"/>
</dbReference>
<comment type="caution">
    <text evidence="5">The sequence shown here is derived from an EMBL/GenBank/DDBJ whole genome shotgun (WGS) entry which is preliminary data.</text>
</comment>
<dbReference type="GeneID" id="98300313"/>
<organism evidence="5 6">
    <name type="scientific">Bifidobacterium psychraerophilum</name>
    <dbReference type="NCBI Taxonomy" id="218140"/>
    <lineage>
        <taxon>Bacteria</taxon>
        <taxon>Bacillati</taxon>
        <taxon>Actinomycetota</taxon>
        <taxon>Actinomycetes</taxon>
        <taxon>Bifidobacteriales</taxon>
        <taxon>Bifidobacteriaceae</taxon>
        <taxon>Bifidobacterium</taxon>
    </lineage>
</organism>
<dbReference type="Pfam" id="PF00005">
    <property type="entry name" value="ABC_tran"/>
    <property type="match status" value="1"/>
</dbReference>
<evidence type="ECO:0000313" key="5">
    <source>
        <dbReference type="EMBL" id="KFI82254.1"/>
    </source>
</evidence>
<keyword evidence="3" id="KW-0067">ATP-binding</keyword>
<evidence type="ECO:0000313" key="6">
    <source>
        <dbReference type="Proteomes" id="UP000029050"/>
    </source>
</evidence>
<keyword evidence="6" id="KW-1185">Reference proteome</keyword>
<dbReference type="Proteomes" id="UP000029050">
    <property type="component" value="Unassembled WGS sequence"/>
</dbReference>
<keyword evidence="5" id="KW-0378">Hydrolase</keyword>
<dbReference type="GO" id="GO:0005524">
    <property type="term" value="F:ATP binding"/>
    <property type="evidence" value="ECO:0007669"/>
    <property type="project" value="UniProtKB-KW"/>
</dbReference>
<dbReference type="InterPro" id="IPR027417">
    <property type="entry name" value="P-loop_NTPase"/>
</dbReference>
<dbReference type="InterPro" id="IPR003439">
    <property type="entry name" value="ABC_transporter-like_ATP-bd"/>
</dbReference>
<reference evidence="5 6" key="1">
    <citation type="submission" date="2014-03" db="EMBL/GenBank/DDBJ databases">
        <title>Genomics of Bifidobacteria.</title>
        <authorList>
            <person name="Ventura M."/>
            <person name="Milani C."/>
            <person name="Lugli G.A."/>
        </authorList>
    </citation>
    <scope>NUCLEOTIDE SEQUENCE [LARGE SCALE GENOMIC DNA]</scope>
    <source>
        <strain evidence="5 6">LMG 21775</strain>
    </source>
</reference>
<dbReference type="EMBL" id="JGZI01000009">
    <property type="protein sequence ID" value="KFI82254.1"/>
    <property type="molecule type" value="Genomic_DNA"/>
</dbReference>
<evidence type="ECO:0000256" key="2">
    <source>
        <dbReference type="ARBA" id="ARBA00022741"/>
    </source>
</evidence>
<dbReference type="AlphaFoldDB" id="A0A087CG54"/>
<dbReference type="CDD" id="cd03293">
    <property type="entry name" value="ABC_NrtD_SsuB_transporters"/>
    <property type="match status" value="1"/>
</dbReference>
<feature type="domain" description="ABC transporter" evidence="4">
    <location>
        <begin position="5"/>
        <end position="232"/>
    </location>
</feature>
<name>A0A087CG54_9BIFI</name>
<dbReference type="SMART" id="SM00382">
    <property type="entry name" value="AAA"/>
    <property type="match status" value="1"/>
</dbReference>
<evidence type="ECO:0000256" key="3">
    <source>
        <dbReference type="ARBA" id="ARBA00022840"/>
    </source>
</evidence>
<dbReference type="PROSITE" id="PS50893">
    <property type="entry name" value="ABC_TRANSPORTER_2"/>
    <property type="match status" value="1"/>
</dbReference>
<protein>
    <submittedName>
        <fullName evidence="5">Polar amino acid ABC transporter inner membrane subunit</fullName>
        <ecNumber evidence="5">3.6.3.36</ecNumber>
    </submittedName>
</protein>
<dbReference type="eggNOG" id="COG1116">
    <property type="taxonomic scope" value="Bacteria"/>
</dbReference>
<evidence type="ECO:0000259" key="4">
    <source>
        <dbReference type="PROSITE" id="PS50893"/>
    </source>
</evidence>